<dbReference type="OrthoDB" id="2985014at2759"/>
<dbReference type="VEuPathDB" id="FungiDB:PLEOSDRAFT_1113522"/>
<keyword evidence="3 6" id="KW-0812">Transmembrane</keyword>
<organism evidence="8 9">
    <name type="scientific">Pleurotus ostreatus (strain PC15)</name>
    <name type="common">Oyster mushroom</name>
    <dbReference type="NCBI Taxonomy" id="1137138"/>
    <lineage>
        <taxon>Eukaryota</taxon>
        <taxon>Fungi</taxon>
        <taxon>Dikarya</taxon>
        <taxon>Basidiomycota</taxon>
        <taxon>Agaricomycotina</taxon>
        <taxon>Agaricomycetes</taxon>
        <taxon>Agaricomycetidae</taxon>
        <taxon>Agaricales</taxon>
        <taxon>Pleurotineae</taxon>
        <taxon>Pleurotaceae</taxon>
        <taxon>Pleurotus</taxon>
    </lineage>
</organism>
<accession>A0A067NCP3</accession>
<feature type="transmembrane region" description="Helical" evidence="6">
    <location>
        <begin position="446"/>
        <end position="467"/>
    </location>
</feature>
<dbReference type="SUPFAM" id="SSF103473">
    <property type="entry name" value="MFS general substrate transporter"/>
    <property type="match status" value="1"/>
</dbReference>
<feature type="transmembrane region" description="Helical" evidence="6">
    <location>
        <begin position="218"/>
        <end position="240"/>
    </location>
</feature>
<feature type="transmembrane region" description="Helical" evidence="6">
    <location>
        <begin position="92"/>
        <end position="110"/>
    </location>
</feature>
<evidence type="ECO:0000256" key="6">
    <source>
        <dbReference type="SAM" id="Phobius"/>
    </source>
</evidence>
<evidence type="ECO:0000313" key="8">
    <source>
        <dbReference type="EMBL" id="KDQ25629.1"/>
    </source>
</evidence>
<keyword evidence="2" id="KW-0813">Transport</keyword>
<feature type="transmembrane region" description="Helical" evidence="6">
    <location>
        <begin position="148"/>
        <end position="172"/>
    </location>
</feature>
<evidence type="ECO:0000256" key="4">
    <source>
        <dbReference type="ARBA" id="ARBA00022989"/>
    </source>
</evidence>
<evidence type="ECO:0000256" key="2">
    <source>
        <dbReference type="ARBA" id="ARBA00022448"/>
    </source>
</evidence>
<sequence length="515" mass="56737">MDASKTIAPYDEKSSAEIQQLESSADSVADGNALPESGSPERLLAEKKLVRKLDTRLLPTIFIIFIMNYIDRNGVTTARLQGMQQDLGISDVQYATVIAILFVSYCPAQIPSNMLLNVVKRPSWYIGGCVVLWGLTSALTGITHNFAGILACRVFIGLPEAAFYPGAIYLLSRWYTKKELALRSAILYAGLLVSNAFGALIAAGILSSMEGKRGIRAWRWLFFIEGSITCTIGFISMWALPDYPHNTKWVSGFDKRLAQARLAEDAGEADKDTAEDSPLKGLVMALKDPKVSIFAIMTTSQLLGLSFVQFFPTLTATLGFSTTNTLLLAAPPWILAGIVCCLNAWHADRTGERFFHIAGWWWVVIVGFIIALCTMSIGGRYVSLFLMALGYVGFAMTLVWVSNAVPRPPAKRAAAIGIVNGCGNIGNLMGSYTWKAAWSPEYHQSMAISLAALVFASLLSLLIRQMLIRENKQMDREEKGMMEGAERARVEEAAKLEGITFEQAIERRRGFRYLY</sequence>
<feature type="transmembrane region" description="Helical" evidence="6">
    <location>
        <begin position="413"/>
        <end position="434"/>
    </location>
</feature>
<dbReference type="PROSITE" id="PS50850">
    <property type="entry name" value="MFS"/>
    <property type="match status" value="1"/>
</dbReference>
<dbReference type="GO" id="GO:0022857">
    <property type="term" value="F:transmembrane transporter activity"/>
    <property type="evidence" value="ECO:0007669"/>
    <property type="project" value="InterPro"/>
</dbReference>
<dbReference type="FunFam" id="1.20.1250.20:FF:000057">
    <property type="entry name" value="MFS general substrate transporter"/>
    <property type="match status" value="1"/>
</dbReference>
<dbReference type="Gene3D" id="1.20.1250.20">
    <property type="entry name" value="MFS general substrate transporter like domains"/>
    <property type="match status" value="2"/>
</dbReference>
<dbReference type="InterPro" id="IPR020846">
    <property type="entry name" value="MFS_dom"/>
</dbReference>
<protein>
    <recommendedName>
        <fullName evidence="7">Major facilitator superfamily (MFS) profile domain-containing protein</fullName>
    </recommendedName>
</protein>
<name>A0A067NCP3_PLEO1</name>
<dbReference type="Proteomes" id="UP000027073">
    <property type="component" value="Unassembled WGS sequence"/>
</dbReference>
<feature type="transmembrane region" description="Helical" evidence="6">
    <location>
        <begin position="357"/>
        <end position="377"/>
    </location>
</feature>
<evidence type="ECO:0000256" key="5">
    <source>
        <dbReference type="ARBA" id="ARBA00023136"/>
    </source>
</evidence>
<evidence type="ECO:0000256" key="1">
    <source>
        <dbReference type="ARBA" id="ARBA00004141"/>
    </source>
</evidence>
<proteinExistence type="predicted"/>
<evidence type="ECO:0000259" key="7">
    <source>
        <dbReference type="PROSITE" id="PS50850"/>
    </source>
</evidence>
<dbReference type="FunFam" id="1.20.1250.20:FF:000013">
    <property type="entry name" value="MFS general substrate transporter"/>
    <property type="match status" value="1"/>
</dbReference>
<dbReference type="InterPro" id="IPR036259">
    <property type="entry name" value="MFS_trans_sf"/>
</dbReference>
<comment type="subcellular location">
    <subcellularLocation>
        <location evidence="1">Membrane</location>
        <topology evidence="1">Multi-pass membrane protein</topology>
    </subcellularLocation>
</comment>
<feature type="transmembrane region" description="Helical" evidence="6">
    <location>
        <begin position="383"/>
        <end position="401"/>
    </location>
</feature>
<feature type="transmembrane region" description="Helical" evidence="6">
    <location>
        <begin position="122"/>
        <end position="142"/>
    </location>
</feature>
<feature type="transmembrane region" description="Helical" evidence="6">
    <location>
        <begin position="291"/>
        <end position="314"/>
    </location>
</feature>
<dbReference type="PANTHER" id="PTHR43791:SF6">
    <property type="entry name" value="TRANSPORTER, PUTATIVE (AFU_ORTHOLOGUE AFUA_1G16690)-RELATED"/>
    <property type="match status" value="1"/>
</dbReference>
<gene>
    <name evidence="8" type="ORF">PLEOSDRAFT_1113522</name>
</gene>
<feature type="transmembrane region" description="Helical" evidence="6">
    <location>
        <begin position="53"/>
        <end position="70"/>
    </location>
</feature>
<feature type="transmembrane region" description="Helical" evidence="6">
    <location>
        <begin position="184"/>
        <end position="206"/>
    </location>
</feature>
<dbReference type="Pfam" id="PF07690">
    <property type="entry name" value="MFS_1"/>
    <property type="match status" value="1"/>
</dbReference>
<reference evidence="9" key="1">
    <citation type="journal article" date="2014" name="Proc. Natl. Acad. Sci. U.S.A.">
        <title>Extensive sampling of basidiomycete genomes demonstrates inadequacy of the white-rot/brown-rot paradigm for wood decay fungi.</title>
        <authorList>
            <person name="Riley R."/>
            <person name="Salamov A.A."/>
            <person name="Brown D.W."/>
            <person name="Nagy L.G."/>
            <person name="Floudas D."/>
            <person name="Held B.W."/>
            <person name="Levasseur A."/>
            <person name="Lombard V."/>
            <person name="Morin E."/>
            <person name="Otillar R."/>
            <person name="Lindquist E.A."/>
            <person name="Sun H."/>
            <person name="LaButti K.M."/>
            <person name="Schmutz J."/>
            <person name="Jabbour D."/>
            <person name="Luo H."/>
            <person name="Baker S.E."/>
            <person name="Pisabarro A.G."/>
            <person name="Walton J.D."/>
            <person name="Blanchette R.A."/>
            <person name="Henrissat B."/>
            <person name="Martin F."/>
            <person name="Cullen D."/>
            <person name="Hibbett D.S."/>
            <person name="Grigoriev I.V."/>
        </authorList>
    </citation>
    <scope>NUCLEOTIDE SEQUENCE [LARGE SCALE GENOMIC DNA]</scope>
    <source>
        <strain evidence="9">PC15</strain>
    </source>
</reference>
<dbReference type="HOGENOM" id="CLU_001265_0_6_1"/>
<dbReference type="GO" id="GO:0016020">
    <property type="term" value="C:membrane"/>
    <property type="evidence" value="ECO:0007669"/>
    <property type="project" value="UniProtKB-SubCell"/>
</dbReference>
<dbReference type="InParanoid" id="A0A067NCP3"/>
<evidence type="ECO:0000313" key="9">
    <source>
        <dbReference type="Proteomes" id="UP000027073"/>
    </source>
</evidence>
<dbReference type="InterPro" id="IPR011701">
    <property type="entry name" value="MFS"/>
</dbReference>
<feature type="transmembrane region" description="Helical" evidence="6">
    <location>
        <begin position="326"/>
        <end position="345"/>
    </location>
</feature>
<dbReference type="EMBL" id="KL198010">
    <property type="protein sequence ID" value="KDQ25629.1"/>
    <property type="molecule type" value="Genomic_DNA"/>
</dbReference>
<keyword evidence="4 6" id="KW-1133">Transmembrane helix</keyword>
<dbReference type="AlphaFoldDB" id="A0A067NCP3"/>
<keyword evidence="5 6" id="KW-0472">Membrane</keyword>
<evidence type="ECO:0000256" key="3">
    <source>
        <dbReference type="ARBA" id="ARBA00022692"/>
    </source>
</evidence>
<dbReference type="PANTHER" id="PTHR43791">
    <property type="entry name" value="PERMEASE-RELATED"/>
    <property type="match status" value="1"/>
</dbReference>
<feature type="domain" description="Major facilitator superfamily (MFS) profile" evidence="7">
    <location>
        <begin position="57"/>
        <end position="472"/>
    </location>
</feature>